<sequence>MELNEFVANFADLFDDTDVSEIQPSTIFHDLDEWSSLTGMGCIALAKTQYSKVITGADLRACVTVEDVFNLINNK</sequence>
<name>A0A6H0KSG7_9BACE</name>
<keyword evidence="2" id="KW-1185">Reference proteome</keyword>
<dbReference type="AlphaFoldDB" id="A0A6H0KSG7"/>
<dbReference type="Gene3D" id="1.10.1200.10">
    <property type="entry name" value="ACP-like"/>
    <property type="match status" value="1"/>
</dbReference>
<dbReference type="KEGG" id="bfc:BacF7301_18965"/>
<protein>
    <submittedName>
        <fullName evidence="1">Acyl carrier protein</fullName>
    </submittedName>
</protein>
<dbReference type="InterPro" id="IPR036736">
    <property type="entry name" value="ACP-like_sf"/>
</dbReference>
<proteinExistence type="predicted"/>
<reference evidence="1 2" key="1">
    <citation type="submission" date="2020-03" db="EMBL/GenBank/DDBJ databases">
        <title>Genomic analysis of Bacteroides faecium CBA7301.</title>
        <authorList>
            <person name="Kim J."/>
            <person name="Roh S.W."/>
        </authorList>
    </citation>
    <scope>NUCLEOTIDE SEQUENCE [LARGE SCALE GENOMIC DNA]</scope>
    <source>
        <strain evidence="1 2">CBA7301</strain>
    </source>
</reference>
<evidence type="ECO:0000313" key="1">
    <source>
        <dbReference type="EMBL" id="QIU96103.1"/>
    </source>
</evidence>
<dbReference type="RefSeq" id="WP_167965263.1">
    <property type="nucleotide sequence ID" value="NZ_CP050831.1"/>
</dbReference>
<evidence type="ECO:0000313" key="2">
    <source>
        <dbReference type="Proteomes" id="UP000501780"/>
    </source>
</evidence>
<accession>A0A6H0KSG7</accession>
<organism evidence="1 2">
    <name type="scientific">Bacteroides faecium</name>
    <dbReference type="NCBI Taxonomy" id="2715212"/>
    <lineage>
        <taxon>Bacteria</taxon>
        <taxon>Pseudomonadati</taxon>
        <taxon>Bacteroidota</taxon>
        <taxon>Bacteroidia</taxon>
        <taxon>Bacteroidales</taxon>
        <taxon>Bacteroidaceae</taxon>
        <taxon>Bacteroides</taxon>
    </lineage>
</organism>
<dbReference type="EMBL" id="CP050831">
    <property type="protein sequence ID" value="QIU96103.1"/>
    <property type="molecule type" value="Genomic_DNA"/>
</dbReference>
<gene>
    <name evidence="1" type="ORF">BacF7301_18965</name>
</gene>
<dbReference type="SUPFAM" id="SSF47336">
    <property type="entry name" value="ACP-like"/>
    <property type="match status" value="1"/>
</dbReference>
<dbReference type="Proteomes" id="UP000501780">
    <property type="component" value="Chromosome"/>
</dbReference>